<dbReference type="Proteomes" id="UP000285832">
    <property type="component" value="Unassembled WGS sequence"/>
</dbReference>
<protein>
    <submittedName>
        <fullName evidence="1">Uncharacterized protein</fullName>
    </submittedName>
</protein>
<name>A0A415D767_9FIRM</name>
<accession>A0A415D767</accession>
<dbReference type="EMBL" id="QRMI01000011">
    <property type="protein sequence ID" value="RHJ62242.1"/>
    <property type="molecule type" value="Genomic_DNA"/>
</dbReference>
<gene>
    <name evidence="1" type="ORF">DW116_05875</name>
</gene>
<comment type="caution">
    <text evidence="1">The sequence shown here is derived from an EMBL/GenBank/DDBJ whole genome shotgun (WGS) entry which is preliminary data.</text>
</comment>
<proteinExistence type="predicted"/>
<organism evidence="1 2">
    <name type="scientific">[Ruminococcus] lactaris</name>
    <dbReference type="NCBI Taxonomy" id="46228"/>
    <lineage>
        <taxon>Bacteria</taxon>
        <taxon>Bacillati</taxon>
        <taxon>Bacillota</taxon>
        <taxon>Clostridia</taxon>
        <taxon>Lachnospirales</taxon>
        <taxon>Lachnospiraceae</taxon>
        <taxon>Mediterraneibacter</taxon>
    </lineage>
</organism>
<evidence type="ECO:0000313" key="1">
    <source>
        <dbReference type="EMBL" id="RHJ62242.1"/>
    </source>
</evidence>
<evidence type="ECO:0000313" key="2">
    <source>
        <dbReference type="Proteomes" id="UP000285832"/>
    </source>
</evidence>
<dbReference type="AlphaFoldDB" id="A0A415D767"/>
<reference evidence="1 2" key="1">
    <citation type="submission" date="2018-08" db="EMBL/GenBank/DDBJ databases">
        <title>A genome reference for cultivated species of the human gut microbiota.</title>
        <authorList>
            <person name="Zou Y."/>
            <person name="Xue W."/>
            <person name="Luo G."/>
        </authorList>
    </citation>
    <scope>NUCLEOTIDE SEQUENCE [LARGE SCALE GENOMIC DNA]</scope>
    <source>
        <strain evidence="1 2">AM09-9</strain>
    </source>
</reference>
<sequence>MIEDPIWKDPGEYEVRNVTINYYENECYVYVGRYAVTIPNERKEEFGKMAGLHGWKANWM</sequence>